<dbReference type="GO" id="GO:0005524">
    <property type="term" value="F:ATP binding"/>
    <property type="evidence" value="ECO:0007669"/>
    <property type="project" value="UniProtKB-KW"/>
</dbReference>
<sequence length="182" mass="21824">MRKAQRALTFSHQELTPPGTLSQTKEEECDFFWCDPMTMKELFDHGLMGNITKICHFRNHFELTRKNLMVKNLKRLKRKWEKEYNKQESQILDFFPTTFELPKFEQQTVGDIQNRELPETYVVSRYITNPYLLCGRKFDLRVYVLVTSFNPLKVWVYRDGFARFSNTRFSLDSIDDQCILLN</sequence>
<dbReference type="InterPro" id="IPR004344">
    <property type="entry name" value="TTL/TTLL_fam"/>
</dbReference>
<reference evidence="6 7" key="1">
    <citation type="submission" date="2018-11" db="EMBL/GenBank/DDBJ databases">
        <authorList>
            <consortium name="Pathogen Informatics"/>
        </authorList>
    </citation>
    <scope>NUCLEOTIDE SEQUENCE [LARGE SCALE GENOMIC DNA]</scope>
    <source>
        <strain>Denwood</strain>
        <strain evidence="7">Zambia</strain>
    </source>
</reference>
<dbReference type="PANTHER" id="PTHR12241:SF39">
    <property type="entry name" value="TUBULIN POLYGLUTAMYLASE TTLL9-RELATED"/>
    <property type="match status" value="1"/>
</dbReference>
<keyword evidence="2" id="KW-0436">Ligase</keyword>
<comment type="similarity">
    <text evidence="1">Belongs to the tubulin--tyrosine ligase family.</text>
</comment>
<dbReference type="GO" id="GO:0036064">
    <property type="term" value="C:ciliary basal body"/>
    <property type="evidence" value="ECO:0007669"/>
    <property type="project" value="TreeGrafter"/>
</dbReference>
<organism evidence="6 7">
    <name type="scientific">Schistosoma mattheei</name>
    <dbReference type="NCBI Taxonomy" id="31246"/>
    <lineage>
        <taxon>Eukaryota</taxon>
        <taxon>Metazoa</taxon>
        <taxon>Spiralia</taxon>
        <taxon>Lophotrochozoa</taxon>
        <taxon>Platyhelminthes</taxon>
        <taxon>Trematoda</taxon>
        <taxon>Digenea</taxon>
        <taxon>Strigeidida</taxon>
        <taxon>Schistosomatoidea</taxon>
        <taxon>Schistosomatidae</taxon>
        <taxon>Schistosoma</taxon>
    </lineage>
</organism>
<protein>
    <recommendedName>
        <fullName evidence="5">Tubulin--tyrosine ligase-like protein 9</fullName>
    </recommendedName>
</protein>
<dbReference type="PANTHER" id="PTHR12241">
    <property type="entry name" value="TUBULIN POLYGLUTAMYLASE"/>
    <property type="match status" value="1"/>
</dbReference>
<name>A0A183PUP9_9TREM</name>
<keyword evidence="3" id="KW-0547">Nucleotide-binding</keyword>
<gene>
    <name evidence="6" type="ORF">SMTD_LOCUS18085</name>
</gene>
<dbReference type="GO" id="GO:0000226">
    <property type="term" value="P:microtubule cytoskeleton organization"/>
    <property type="evidence" value="ECO:0007669"/>
    <property type="project" value="TreeGrafter"/>
</dbReference>
<dbReference type="PROSITE" id="PS51221">
    <property type="entry name" value="TTL"/>
    <property type="match status" value="1"/>
</dbReference>
<evidence type="ECO:0000256" key="5">
    <source>
        <dbReference type="ARBA" id="ARBA00030445"/>
    </source>
</evidence>
<dbReference type="AlphaFoldDB" id="A0A183PUP9"/>
<evidence type="ECO:0000256" key="1">
    <source>
        <dbReference type="ARBA" id="ARBA00006820"/>
    </source>
</evidence>
<dbReference type="GO" id="GO:0070740">
    <property type="term" value="F:tubulin-glutamic acid ligase activity"/>
    <property type="evidence" value="ECO:0007669"/>
    <property type="project" value="TreeGrafter"/>
</dbReference>
<evidence type="ECO:0000313" key="6">
    <source>
        <dbReference type="EMBL" id="VDP76104.1"/>
    </source>
</evidence>
<evidence type="ECO:0000256" key="4">
    <source>
        <dbReference type="ARBA" id="ARBA00022840"/>
    </source>
</evidence>
<dbReference type="EMBL" id="UZAL01039846">
    <property type="protein sequence ID" value="VDP76104.1"/>
    <property type="molecule type" value="Genomic_DNA"/>
</dbReference>
<evidence type="ECO:0000313" key="7">
    <source>
        <dbReference type="Proteomes" id="UP000269396"/>
    </source>
</evidence>
<keyword evidence="7" id="KW-1185">Reference proteome</keyword>
<evidence type="ECO:0000256" key="3">
    <source>
        <dbReference type="ARBA" id="ARBA00022741"/>
    </source>
</evidence>
<proteinExistence type="inferred from homology"/>
<accession>A0A183PUP9</accession>
<dbReference type="Gene3D" id="3.30.470.20">
    <property type="entry name" value="ATP-grasp fold, B domain"/>
    <property type="match status" value="1"/>
</dbReference>
<dbReference type="STRING" id="31246.A0A183PUP9"/>
<dbReference type="GO" id="GO:0015631">
    <property type="term" value="F:tubulin binding"/>
    <property type="evidence" value="ECO:0007669"/>
    <property type="project" value="TreeGrafter"/>
</dbReference>
<evidence type="ECO:0000256" key="2">
    <source>
        <dbReference type="ARBA" id="ARBA00022598"/>
    </source>
</evidence>
<dbReference type="Pfam" id="PF03133">
    <property type="entry name" value="TTL"/>
    <property type="match status" value="2"/>
</dbReference>
<keyword evidence="4" id="KW-0067">ATP-binding</keyword>
<dbReference type="Proteomes" id="UP000269396">
    <property type="component" value="Unassembled WGS sequence"/>
</dbReference>